<feature type="region of interest" description="Disordered" evidence="1">
    <location>
        <begin position="677"/>
        <end position="702"/>
    </location>
</feature>
<dbReference type="Pfam" id="PF07727">
    <property type="entry name" value="RVT_2"/>
    <property type="match status" value="2"/>
</dbReference>
<feature type="domain" description="Reverse transcriptase Ty1/copia-type" evidence="2">
    <location>
        <begin position="12"/>
        <end position="149"/>
    </location>
</feature>
<dbReference type="PANTHER" id="PTHR11439">
    <property type="entry name" value="GAG-POL-RELATED RETROTRANSPOSON"/>
    <property type="match status" value="1"/>
</dbReference>
<dbReference type="PANTHER" id="PTHR11439:SF495">
    <property type="entry name" value="REVERSE TRANSCRIPTASE, RNA-DEPENDENT DNA POLYMERASE-RELATED"/>
    <property type="match status" value="1"/>
</dbReference>
<sequence length="922" mass="104330">MQEELLQFKMQKVWVLVDLPHGKRAIGTKWVYRNKKDERGILIRNKARLVVQGHIQDEGIDYKEVFASVARIAAIRLFLAYASFMGFMVYQMDVKNAFLYGTIEEEVYVCQPLGFEDPNHPEKVYKVVKALYGLNQAPRAWYETLLTYLLANDDIIFDATNKDLCKSFEKLMKDKFQMSSMGELTFFLGLQVKENKDGIFISQDKYVAEILRKFGLTEGKSASTPIDTEKPLLKDPDGKDVDVHTYRSMIGSLMYLTSSRLDIMFSVCVCAHFQVTPKASHLHAVKRIFRYLKGKPHLGLWYPKDLPFDLVAYSDRDYAGASLNKKSTTGGCQILGCKLISWQCKKQTVVATSSTEAEYVAAASCCAQDVLSGIDSLKKMLHVSYLLSAGYLTSQQMVLNSPWQTTTGKEILNPFMVGSLPKTIVTTFIQINDVTRLQALVDKKKVVITEAAIREVLRLDDVEGVNCLPNEEIFAELARMGYEKPSTKLTFYKAFFSSQLVRNVDSTSKFYMYPHFIQLLIKKQLEHVEVDTAAQGDDTTAQGDDAQEPSIPSLTPRTLPPQQPQDLPSTSQKIDTSEDTIMDDASNHGRIIDEMGKDDVVALMDNKEKNKKEEEAKEVVDVVTTAKLNTEVVTDANETVTAASTTIFAAKPQVTAATITAAPVRVAVASTRRRKGVAIRDPEEESTTSSIISADTKSKDKGKGIMVEEPKPLKKKQQVEIDEEYARKLHVELNKDIDWDTTIDHVKLDYFKGMSYDDIRPIFEAKFNSNIDFLLKTNEQMEEDENRSIQSINETPAQKAANGRKLNEEVEDLKRHLDIVPDEDDDVYTEATPLARNVPIVDYEIIHLNNKSHYKIIRADRTHRLYVSFLTLLKNFDREDLESLWSLVKERFSTSKPNNFSDDFLLTTLGAMFERPDGQAQV</sequence>
<dbReference type="CDD" id="cd09272">
    <property type="entry name" value="RNase_HI_RT_Ty1"/>
    <property type="match status" value="1"/>
</dbReference>
<evidence type="ECO:0000313" key="3">
    <source>
        <dbReference type="EMBL" id="GEU87783.1"/>
    </source>
</evidence>
<comment type="caution">
    <text evidence="3">The sequence shown here is derived from an EMBL/GenBank/DDBJ whole genome shotgun (WGS) entry which is preliminary data.</text>
</comment>
<protein>
    <submittedName>
        <fullName evidence="3">Putative ribonuclease H-like domain-containing protein</fullName>
    </submittedName>
</protein>
<accession>A0A6L2NNM6</accession>
<reference evidence="3" key="1">
    <citation type="journal article" date="2019" name="Sci. Rep.">
        <title>Draft genome of Tanacetum cinerariifolium, the natural source of mosquito coil.</title>
        <authorList>
            <person name="Yamashiro T."/>
            <person name="Shiraishi A."/>
            <person name="Satake H."/>
            <person name="Nakayama K."/>
        </authorList>
    </citation>
    <scope>NUCLEOTIDE SEQUENCE</scope>
</reference>
<organism evidence="3">
    <name type="scientific">Tanacetum cinerariifolium</name>
    <name type="common">Dalmatian daisy</name>
    <name type="synonym">Chrysanthemum cinerariifolium</name>
    <dbReference type="NCBI Taxonomy" id="118510"/>
    <lineage>
        <taxon>Eukaryota</taxon>
        <taxon>Viridiplantae</taxon>
        <taxon>Streptophyta</taxon>
        <taxon>Embryophyta</taxon>
        <taxon>Tracheophyta</taxon>
        <taxon>Spermatophyta</taxon>
        <taxon>Magnoliopsida</taxon>
        <taxon>eudicotyledons</taxon>
        <taxon>Gunneridae</taxon>
        <taxon>Pentapetalae</taxon>
        <taxon>asterids</taxon>
        <taxon>campanulids</taxon>
        <taxon>Asterales</taxon>
        <taxon>Asteraceae</taxon>
        <taxon>Asteroideae</taxon>
        <taxon>Anthemideae</taxon>
        <taxon>Anthemidinae</taxon>
        <taxon>Tanacetum</taxon>
    </lineage>
</organism>
<dbReference type="EMBL" id="BKCJ010009612">
    <property type="protein sequence ID" value="GEU87783.1"/>
    <property type="molecule type" value="Genomic_DNA"/>
</dbReference>
<dbReference type="InterPro" id="IPR013103">
    <property type="entry name" value="RVT_2"/>
</dbReference>
<proteinExistence type="predicted"/>
<name>A0A6L2NNM6_TANCI</name>
<dbReference type="InterPro" id="IPR043502">
    <property type="entry name" value="DNA/RNA_pol_sf"/>
</dbReference>
<dbReference type="AlphaFoldDB" id="A0A6L2NNM6"/>
<gene>
    <name evidence="3" type="ORF">Tci_059761</name>
</gene>
<feature type="region of interest" description="Disordered" evidence="1">
    <location>
        <begin position="535"/>
        <end position="578"/>
    </location>
</feature>
<evidence type="ECO:0000256" key="1">
    <source>
        <dbReference type="SAM" id="MobiDB-lite"/>
    </source>
</evidence>
<dbReference type="SUPFAM" id="SSF56672">
    <property type="entry name" value="DNA/RNA polymerases"/>
    <property type="match status" value="1"/>
</dbReference>
<feature type="domain" description="Reverse transcriptase Ty1/copia-type" evidence="2">
    <location>
        <begin position="152"/>
        <end position="226"/>
    </location>
</feature>
<evidence type="ECO:0000259" key="2">
    <source>
        <dbReference type="Pfam" id="PF07727"/>
    </source>
</evidence>